<gene>
    <name evidence="1" type="ORF">SAMN06265795_11678</name>
</gene>
<dbReference type="Pfam" id="PF14559">
    <property type="entry name" value="TPR_19"/>
    <property type="match status" value="1"/>
</dbReference>
<evidence type="ECO:0000313" key="2">
    <source>
        <dbReference type="Proteomes" id="UP000198284"/>
    </source>
</evidence>
<dbReference type="EMBL" id="FZOT01000016">
    <property type="protein sequence ID" value="SNT19009.1"/>
    <property type="molecule type" value="Genomic_DNA"/>
</dbReference>
<reference evidence="1 2" key="1">
    <citation type="submission" date="2017-06" db="EMBL/GenBank/DDBJ databases">
        <authorList>
            <person name="Kim H.J."/>
            <person name="Triplett B.A."/>
        </authorList>
    </citation>
    <scope>NUCLEOTIDE SEQUENCE [LARGE SCALE GENOMIC DNA]</scope>
    <source>
        <strain evidence="1 2">U15</strain>
    </source>
</reference>
<name>A0A239KN66_9BURK</name>
<sequence length="143" mass="16174">MQEDEVLIQPEITEFASGPLEEVTNVPGWVKALVGGGFVLFAIQMPSFKTSLADAVEKNRAVKAFHGEDYDRAATLFKGLHARFPDDHDLVKRLGFTYYRTGRYAEALDAFNELDGVKMRKRDIREIEEAIVDIESKLSHKTK</sequence>
<organism evidence="1 2">
    <name type="scientific">Noviherbaspirillum humi</name>
    <dbReference type="NCBI Taxonomy" id="1688639"/>
    <lineage>
        <taxon>Bacteria</taxon>
        <taxon>Pseudomonadati</taxon>
        <taxon>Pseudomonadota</taxon>
        <taxon>Betaproteobacteria</taxon>
        <taxon>Burkholderiales</taxon>
        <taxon>Oxalobacteraceae</taxon>
        <taxon>Noviherbaspirillum</taxon>
    </lineage>
</organism>
<dbReference type="SUPFAM" id="SSF48452">
    <property type="entry name" value="TPR-like"/>
    <property type="match status" value="1"/>
</dbReference>
<evidence type="ECO:0000313" key="1">
    <source>
        <dbReference type="EMBL" id="SNT19009.1"/>
    </source>
</evidence>
<accession>A0A239KN66</accession>
<dbReference type="Proteomes" id="UP000198284">
    <property type="component" value="Unassembled WGS sequence"/>
</dbReference>
<proteinExistence type="predicted"/>
<protein>
    <submittedName>
        <fullName evidence="1">Tetratricopeptide repeat-containing protein</fullName>
    </submittedName>
</protein>
<dbReference type="AlphaFoldDB" id="A0A239KN66"/>
<dbReference type="InterPro" id="IPR011990">
    <property type="entry name" value="TPR-like_helical_dom_sf"/>
</dbReference>
<dbReference type="RefSeq" id="WP_089400956.1">
    <property type="nucleotide sequence ID" value="NZ_FZOT01000016.1"/>
</dbReference>
<dbReference type="OrthoDB" id="9766710at2"/>
<keyword evidence="2" id="KW-1185">Reference proteome</keyword>
<dbReference type="Gene3D" id="1.25.40.10">
    <property type="entry name" value="Tetratricopeptide repeat domain"/>
    <property type="match status" value="1"/>
</dbReference>